<name>A0A1G2TJP0_9BACT</name>
<keyword evidence="2" id="KW-0812">Transmembrane</keyword>
<keyword evidence="1" id="KW-0175">Coiled coil</keyword>
<feature type="transmembrane region" description="Helical" evidence="2">
    <location>
        <begin position="119"/>
        <end position="137"/>
    </location>
</feature>
<keyword evidence="2" id="KW-1133">Transmembrane helix</keyword>
<proteinExistence type="predicted"/>
<dbReference type="Proteomes" id="UP000178530">
    <property type="component" value="Unassembled WGS sequence"/>
</dbReference>
<organism evidence="4 5">
    <name type="scientific">Candidatus Zambryskibacteria bacterium RIFCSPHIGHO2_12_FULL_38_37</name>
    <dbReference type="NCBI Taxonomy" id="1802751"/>
    <lineage>
        <taxon>Bacteria</taxon>
        <taxon>Candidatus Zambryskiibacteriota</taxon>
    </lineage>
</organism>
<sequence>MNTVLVVIVGILFLTPGLFAQAQTGAQAIDPQKQVETPVSRDDLRAVKDELKATLRESEKRGAEQALQERQEAVKRQKELLDKANLALSNAKEAQAELARQNAKQQEAVRQEQETTRKYTLIAIGLVAVLLIVIGIWNRNRGTKVQLIATHEKTSEIPKLPVNPTSDQVREFSEKHGNMQKVPFILDLDKTGRFMCLAEVRPKPMDPLVSLGDDPKQTTWEKRKSFAARNVALAIK</sequence>
<feature type="chain" id="PRO_5009584573" evidence="3">
    <location>
        <begin position="23"/>
        <end position="236"/>
    </location>
</feature>
<keyword evidence="3" id="KW-0732">Signal</keyword>
<feature type="coiled-coil region" evidence="1">
    <location>
        <begin position="41"/>
        <end position="116"/>
    </location>
</feature>
<reference evidence="4 5" key="1">
    <citation type="journal article" date="2016" name="Nat. Commun.">
        <title>Thousands of microbial genomes shed light on interconnected biogeochemical processes in an aquifer system.</title>
        <authorList>
            <person name="Anantharaman K."/>
            <person name="Brown C.T."/>
            <person name="Hug L.A."/>
            <person name="Sharon I."/>
            <person name="Castelle C.J."/>
            <person name="Probst A.J."/>
            <person name="Thomas B.C."/>
            <person name="Singh A."/>
            <person name="Wilkins M.J."/>
            <person name="Karaoz U."/>
            <person name="Brodie E.L."/>
            <person name="Williams K.H."/>
            <person name="Hubbard S.S."/>
            <person name="Banfield J.F."/>
        </authorList>
    </citation>
    <scope>NUCLEOTIDE SEQUENCE [LARGE SCALE GENOMIC DNA]</scope>
</reference>
<protein>
    <submittedName>
        <fullName evidence="4">Uncharacterized protein</fullName>
    </submittedName>
</protein>
<feature type="signal peptide" evidence="3">
    <location>
        <begin position="1"/>
        <end position="22"/>
    </location>
</feature>
<evidence type="ECO:0000313" key="5">
    <source>
        <dbReference type="Proteomes" id="UP000178530"/>
    </source>
</evidence>
<dbReference type="AlphaFoldDB" id="A0A1G2TJP0"/>
<gene>
    <name evidence="4" type="ORF">A3E32_00885</name>
</gene>
<accession>A0A1G2TJP0</accession>
<evidence type="ECO:0000256" key="1">
    <source>
        <dbReference type="SAM" id="Coils"/>
    </source>
</evidence>
<evidence type="ECO:0000256" key="3">
    <source>
        <dbReference type="SAM" id="SignalP"/>
    </source>
</evidence>
<evidence type="ECO:0000313" key="4">
    <source>
        <dbReference type="EMBL" id="OHA97520.1"/>
    </source>
</evidence>
<evidence type="ECO:0000256" key="2">
    <source>
        <dbReference type="SAM" id="Phobius"/>
    </source>
</evidence>
<comment type="caution">
    <text evidence="4">The sequence shown here is derived from an EMBL/GenBank/DDBJ whole genome shotgun (WGS) entry which is preliminary data.</text>
</comment>
<keyword evidence="2" id="KW-0472">Membrane</keyword>
<dbReference type="EMBL" id="MHVU01000044">
    <property type="protein sequence ID" value="OHA97520.1"/>
    <property type="molecule type" value="Genomic_DNA"/>
</dbReference>